<comment type="subcellular location">
    <subcellularLocation>
        <location evidence="2">Cytoplasm</location>
        <location evidence="2">Cytosol</location>
    </subcellularLocation>
    <subcellularLocation>
        <location evidence="1">Early endosome membrane</location>
    </subcellularLocation>
</comment>
<gene>
    <name evidence="20" type="primary">ZFYVE28</name>
</gene>
<evidence type="ECO:0000313" key="20">
    <source>
        <dbReference type="RefSeq" id="XP_025777388.1"/>
    </source>
</evidence>
<protein>
    <recommendedName>
        <fullName evidence="4">Lateral signaling target protein 2 homolog</fullName>
    </recommendedName>
    <alternativeName>
        <fullName evidence="15">Zinc finger FYVE domain-containing protein 28</fullName>
    </alternativeName>
</protein>
<keyword evidence="19" id="KW-1185">Reference proteome</keyword>
<sequence>MDVCIPQDRAPRDFCVKFPEEIRHDSLAGQLWFGAECLAAGSIIMNRELESMAMRPLAKELTRSLEDVRGALRDQALRDLSTYTEKMREALRHFDVLFAEFELRWGLGASLQGFGEVRDRESGTPPAPTGADTLAVGEKQWDPKSTPRKGSRPGTPPGPLARPAAPTSSSPDSFHFTSTPALNGSAQATLTCVCAQQTARKVTLDTVGPHTHTGPLLETAALRKARAGLQGAAAGVVGARSLGTRHVPRPELAGPGSPERRHREEGPAEMGLLLDKGSGARCELGRAVQPMTRWVCGLVVYADGPLNLDRKAEDMSELFRPFHTLLRKIRDLLQTLTEEELHTLERNLCISQDVEFPIRADAQAPPALAPAFPSPLPAEEMLSAKAKSQEGELACSMQYDDQELEQLNRMVHRAGDEMSSLLSPPSACQSPAHRPGAEGSPRGEASPGSAGLRPRGDEEEGRVFFMDDVEGAAEAPGSPAGWAGSASAGPQERGQGRGRGQAGASRPAEAEEGDLSTNNNVQDDKLWALGPNSCSCLDSQPHLEGWEAGVDAAGTAEMIAHRTGGMKLSATVIFNPKSTPAVGVAGTAPEASGEGVSPSEPAAEGMDGGSHKLSAAATSCLLNSCVCCGGCGGGREDAAAQSLRDKCGPGSVISASYMGSAKAGAKGPAERQEEARPAPEALPTDAPCPLPPEDAPTSNKCLTHTPGPQLDAADRSPGAGAAASPKREPEAGPQEAGQPSTARLESQQGEEAEQEPQRLSGSSFSGVPGAVGGGRCRTPTRQAVKQMIRGPPGPDCLSPPPCVVVAPPGPGGELLAHLACGTSSPVWVAVLEDVFPCTCKFRGTDGAQEATAGGGEGAAGGVSSILVPVRCSQGVGSVADQLQTNYASDLRSILKTLFEVMATKPEADDKEKLKKVTQSLRSAALEDCALCQETLSSSELAAKTRDGDLEDPPEWVPDEACGFCTACKAPFTVIRRKHHCRSCGKIFCSRCSSHSAPLPRYGQVKPVRVCTHCYMFHVTPFYSDKAGI</sequence>
<keyword evidence="8" id="KW-0967">Endosome</keyword>
<keyword evidence="10" id="KW-0862">Zinc</keyword>
<evidence type="ECO:0000256" key="10">
    <source>
        <dbReference type="ARBA" id="ARBA00022833"/>
    </source>
</evidence>
<dbReference type="PROSITE" id="PS50178">
    <property type="entry name" value="ZF_FYVE"/>
    <property type="match status" value="1"/>
</dbReference>
<dbReference type="Proteomes" id="UP000515131">
    <property type="component" value="Unplaced"/>
</dbReference>
<dbReference type="CDD" id="cd15731">
    <property type="entry name" value="FYVE_LST2"/>
    <property type="match status" value="1"/>
</dbReference>
<evidence type="ECO:0000256" key="7">
    <source>
        <dbReference type="ARBA" id="ARBA00022723"/>
    </source>
</evidence>
<dbReference type="Gene3D" id="3.30.40.10">
    <property type="entry name" value="Zinc/RING finger domain, C3HC4 (zinc finger)"/>
    <property type="match status" value="1"/>
</dbReference>
<evidence type="ECO:0000256" key="2">
    <source>
        <dbReference type="ARBA" id="ARBA00004514"/>
    </source>
</evidence>
<dbReference type="Pfam" id="PF01363">
    <property type="entry name" value="FYVE"/>
    <property type="match status" value="1"/>
</dbReference>
<evidence type="ECO:0000259" key="18">
    <source>
        <dbReference type="PROSITE" id="PS50178"/>
    </source>
</evidence>
<name>A0A6P6HQ35_PUMCO</name>
<evidence type="ECO:0000256" key="17">
    <source>
        <dbReference type="SAM" id="MobiDB-lite"/>
    </source>
</evidence>
<accession>A0A6P6HQ35</accession>
<evidence type="ECO:0000256" key="8">
    <source>
        <dbReference type="ARBA" id="ARBA00022753"/>
    </source>
</evidence>
<proteinExistence type="inferred from homology"/>
<organism evidence="19 20">
    <name type="scientific">Puma concolor</name>
    <name type="common">Mountain lion</name>
    <name type="synonym">Felis concolor</name>
    <dbReference type="NCBI Taxonomy" id="9696"/>
    <lineage>
        <taxon>Eukaryota</taxon>
        <taxon>Metazoa</taxon>
        <taxon>Chordata</taxon>
        <taxon>Craniata</taxon>
        <taxon>Vertebrata</taxon>
        <taxon>Euteleostomi</taxon>
        <taxon>Mammalia</taxon>
        <taxon>Eutheria</taxon>
        <taxon>Laurasiatheria</taxon>
        <taxon>Carnivora</taxon>
        <taxon>Feliformia</taxon>
        <taxon>Felidae</taxon>
        <taxon>Felinae</taxon>
        <taxon>Puma</taxon>
    </lineage>
</organism>
<dbReference type="InterPro" id="IPR043269">
    <property type="entry name" value="FYVE_LST2"/>
</dbReference>
<keyword evidence="6" id="KW-1017">Isopeptide bond</keyword>
<evidence type="ECO:0000256" key="1">
    <source>
        <dbReference type="ARBA" id="ARBA00004146"/>
    </source>
</evidence>
<feature type="region of interest" description="Disordered" evidence="17">
    <location>
        <begin position="584"/>
        <end position="610"/>
    </location>
</feature>
<dbReference type="SUPFAM" id="SSF57903">
    <property type="entry name" value="FYVE/PHD zinc finger"/>
    <property type="match status" value="1"/>
</dbReference>
<dbReference type="GO" id="GO:0008270">
    <property type="term" value="F:zinc ion binding"/>
    <property type="evidence" value="ECO:0007669"/>
    <property type="project" value="UniProtKB-KW"/>
</dbReference>
<dbReference type="FunFam" id="3.30.40.10:FF:000092">
    <property type="entry name" value="Lateral signaling target protein 2 homolog"/>
    <property type="match status" value="1"/>
</dbReference>
<feature type="region of interest" description="Disordered" evidence="17">
    <location>
        <begin position="246"/>
        <end position="265"/>
    </location>
</feature>
<evidence type="ECO:0000256" key="3">
    <source>
        <dbReference type="ARBA" id="ARBA00008755"/>
    </source>
</evidence>
<dbReference type="KEGG" id="pcoo:112858228"/>
<dbReference type="GO" id="GO:0005829">
    <property type="term" value="C:cytosol"/>
    <property type="evidence" value="ECO:0007669"/>
    <property type="project" value="UniProtKB-SubCell"/>
</dbReference>
<dbReference type="PANTHER" id="PTHR46465">
    <property type="entry name" value="LATERAL SIGNALING TARGET PROTEIN 2 HOMOLOG"/>
    <property type="match status" value="1"/>
</dbReference>
<evidence type="ECO:0000256" key="13">
    <source>
        <dbReference type="ARBA" id="ARBA00059106"/>
    </source>
</evidence>
<keyword evidence="11" id="KW-0832">Ubl conjugation</keyword>
<feature type="compositionally biased region" description="Polar residues" evidence="17">
    <location>
        <begin position="166"/>
        <end position="180"/>
    </location>
</feature>
<evidence type="ECO:0000256" key="11">
    <source>
        <dbReference type="ARBA" id="ARBA00022843"/>
    </source>
</evidence>
<evidence type="ECO:0000256" key="14">
    <source>
        <dbReference type="ARBA" id="ARBA00064374"/>
    </source>
</evidence>
<comment type="subunit">
    <text evidence="14">Interacts with TRIM3.</text>
</comment>
<feature type="region of interest" description="Disordered" evidence="17">
    <location>
        <begin position="116"/>
        <end position="180"/>
    </location>
</feature>
<evidence type="ECO:0000256" key="4">
    <source>
        <dbReference type="ARBA" id="ARBA00019870"/>
    </source>
</evidence>
<dbReference type="PANTHER" id="PTHR46465:SF3">
    <property type="entry name" value="LATERAL SIGNALING TARGET PROTEIN 2 HOMOLOG"/>
    <property type="match status" value="1"/>
</dbReference>
<evidence type="ECO:0000256" key="5">
    <source>
        <dbReference type="ARBA" id="ARBA00022490"/>
    </source>
</evidence>
<feature type="domain" description="FYVE-type" evidence="18">
    <location>
        <begin position="958"/>
        <end position="1014"/>
    </location>
</feature>
<dbReference type="InterPro" id="IPR013083">
    <property type="entry name" value="Znf_RING/FYVE/PHD"/>
</dbReference>
<feature type="compositionally biased region" description="Low complexity" evidence="17">
    <location>
        <begin position="472"/>
        <end position="493"/>
    </location>
</feature>
<dbReference type="InterPro" id="IPR017455">
    <property type="entry name" value="Znf_FYVE-rel"/>
</dbReference>
<dbReference type="RefSeq" id="XP_025777388.1">
    <property type="nucleotide sequence ID" value="XM_025921603.1"/>
</dbReference>
<evidence type="ECO:0000256" key="6">
    <source>
        <dbReference type="ARBA" id="ARBA00022499"/>
    </source>
</evidence>
<evidence type="ECO:0000313" key="19">
    <source>
        <dbReference type="Proteomes" id="UP000515131"/>
    </source>
</evidence>
<evidence type="ECO:0000256" key="12">
    <source>
        <dbReference type="ARBA" id="ARBA00023136"/>
    </source>
</evidence>
<reference evidence="20" key="1">
    <citation type="submission" date="2025-08" db="UniProtKB">
        <authorList>
            <consortium name="RefSeq"/>
        </authorList>
    </citation>
    <scope>IDENTIFICATION</scope>
    <source>
        <tissue evidence="20">Blood</tissue>
    </source>
</reference>
<comment type="function">
    <text evidence="13">Negative regulator of epidermal growth factor receptor (EGFR) signaling. Acts by promoting EGFR degradation in endosomes when not monoubiquitinated.</text>
</comment>
<dbReference type="InterPro" id="IPR011011">
    <property type="entry name" value="Znf_FYVE_PHD"/>
</dbReference>
<feature type="region of interest" description="Disordered" evidence="17">
    <location>
        <begin position="416"/>
        <end position="458"/>
    </location>
</feature>
<keyword evidence="5" id="KW-0963">Cytoplasm</keyword>
<evidence type="ECO:0000256" key="15">
    <source>
        <dbReference type="ARBA" id="ARBA00083237"/>
    </source>
</evidence>
<dbReference type="GO" id="GO:0031901">
    <property type="term" value="C:early endosome membrane"/>
    <property type="evidence" value="ECO:0007669"/>
    <property type="project" value="UniProtKB-SubCell"/>
</dbReference>
<dbReference type="SMART" id="SM00064">
    <property type="entry name" value="FYVE"/>
    <property type="match status" value="1"/>
</dbReference>
<dbReference type="InterPro" id="IPR051118">
    <property type="entry name" value="LST-2"/>
</dbReference>
<keyword evidence="9 16" id="KW-0863">Zinc-finger</keyword>
<feature type="compositionally biased region" description="Basic and acidic residues" evidence="17">
    <location>
        <begin position="668"/>
        <end position="677"/>
    </location>
</feature>
<keyword evidence="7" id="KW-0479">Metal-binding</keyword>
<feature type="region of interest" description="Disordered" evidence="17">
    <location>
        <begin position="663"/>
        <end position="777"/>
    </location>
</feature>
<dbReference type="CTD" id="57732"/>
<feature type="region of interest" description="Disordered" evidence="17">
    <location>
        <begin position="472"/>
        <end position="524"/>
    </location>
</feature>
<dbReference type="GeneID" id="112858228"/>
<evidence type="ECO:0000256" key="9">
    <source>
        <dbReference type="ARBA" id="ARBA00022771"/>
    </source>
</evidence>
<feature type="compositionally biased region" description="Polar residues" evidence="17">
    <location>
        <begin position="420"/>
        <end position="429"/>
    </location>
</feature>
<evidence type="ECO:0000256" key="16">
    <source>
        <dbReference type="PROSITE-ProRule" id="PRU00091"/>
    </source>
</evidence>
<comment type="similarity">
    <text evidence="3">Belongs to the lst-2 family.</text>
</comment>
<feature type="compositionally biased region" description="Polar residues" evidence="17">
    <location>
        <begin position="737"/>
        <end position="747"/>
    </location>
</feature>
<keyword evidence="12" id="KW-0472">Membrane</keyword>
<feature type="compositionally biased region" description="Low complexity" evidence="17">
    <location>
        <begin position="715"/>
        <end position="724"/>
    </location>
</feature>
<dbReference type="AlphaFoldDB" id="A0A6P6HQ35"/>
<dbReference type="InterPro" id="IPR000306">
    <property type="entry name" value="Znf_FYVE"/>
</dbReference>